<dbReference type="InterPro" id="IPR001912">
    <property type="entry name" value="Ribosomal_uS4_N"/>
</dbReference>
<dbReference type="Proteomes" id="UP000286268">
    <property type="component" value="Chromosome"/>
</dbReference>
<dbReference type="InterPro" id="IPR036986">
    <property type="entry name" value="S4_RNA-bd_sf"/>
</dbReference>
<dbReference type="PANTHER" id="PTHR11831:SF4">
    <property type="entry name" value="SMALL RIBOSOMAL SUBUNIT PROTEIN US4M"/>
    <property type="match status" value="1"/>
</dbReference>
<accession>A0A3R5QT07</accession>
<evidence type="ECO:0000256" key="7">
    <source>
        <dbReference type="HAMAP-Rule" id="MF_01306"/>
    </source>
</evidence>
<dbReference type="InterPro" id="IPR022801">
    <property type="entry name" value="Ribosomal_uS4"/>
</dbReference>
<dbReference type="PROSITE" id="PS50889">
    <property type="entry name" value="S4"/>
    <property type="match status" value="1"/>
</dbReference>
<dbReference type="GO" id="GO:0015935">
    <property type="term" value="C:small ribosomal subunit"/>
    <property type="evidence" value="ECO:0007669"/>
    <property type="project" value="InterPro"/>
</dbReference>
<evidence type="ECO:0000256" key="5">
    <source>
        <dbReference type="ARBA" id="ARBA00023274"/>
    </source>
</evidence>
<dbReference type="InterPro" id="IPR002942">
    <property type="entry name" value="S4_RNA-bd"/>
</dbReference>
<dbReference type="KEGG" id="cmah:C1I91_09415"/>
<dbReference type="NCBIfam" id="TIGR01017">
    <property type="entry name" value="rpsD_bact"/>
    <property type="match status" value="1"/>
</dbReference>
<keyword evidence="5 7" id="KW-0687">Ribonucleoprotein</keyword>
<dbReference type="FunFam" id="3.10.290.10:FF:000001">
    <property type="entry name" value="30S ribosomal protein S4"/>
    <property type="match status" value="1"/>
</dbReference>
<comment type="function">
    <text evidence="7">With S5 and S12 plays an important role in translational accuracy.</text>
</comment>
<evidence type="ECO:0000256" key="4">
    <source>
        <dbReference type="ARBA" id="ARBA00022980"/>
    </source>
</evidence>
<dbReference type="SMART" id="SM01390">
    <property type="entry name" value="Ribosomal_S4"/>
    <property type="match status" value="1"/>
</dbReference>
<dbReference type="Pfam" id="PF01479">
    <property type="entry name" value="S4"/>
    <property type="match status" value="1"/>
</dbReference>
<evidence type="ECO:0000256" key="3">
    <source>
        <dbReference type="ARBA" id="ARBA00022884"/>
    </source>
</evidence>
<keyword evidence="3 7" id="KW-0694">RNA-binding</keyword>
<dbReference type="Gene3D" id="1.10.1050.10">
    <property type="entry name" value="Ribosomal Protein S4 Delta 41, Chain A, domain 1"/>
    <property type="match status" value="1"/>
</dbReference>
<comment type="similarity">
    <text evidence="1 7 8">Belongs to the universal ribosomal protein uS4 family.</text>
</comment>
<keyword evidence="4 7" id="KW-0689">Ribosomal protein</keyword>
<keyword evidence="12" id="KW-1185">Reference proteome</keyword>
<comment type="function">
    <text evidence="7">One of the primary rRNA binding proteins, it binds directly to 16S rRNA where it nucleates assembly of the body of the 30S subunit.</text>
</comment>
<evidence type="ECO:0000256" key="8">
    <source>
        <dbReference type="RuleBase" id="RU003699"/>
    </source>
</evidence>
<dbReference type="OrthoDB" id="9803672at2"/>
<feature type="domain" description="Small ribosomal subunit protein uS4 N-terminal" evidence="10">
    <location>
        <begin position="3"/>
        <end position="82"/>
    </location>
</feature>
<dbReference type="Pfam" id="PF00163">
    <property type="entry name" value="Ribosomal_S4"/>
    <property type="match status" value="1"/>
</dbReference>
<dbReference type="Gene3D" id="3.10.290.10">
    <property type="entry name" value="RNA-binding S4 domain"/>
    <property type="match status" value="1"/>
</dbReference>
<protein>
    <recommendedName>
        <fullName evidence="6 7">Small ribosomal subunit protein uS4</fullName>
    </recommendedName>
</protein>
<organism evidence="11 12">
    <name type="scientific">Clostridium manihotivorum</name>
    <dbReference type="NCBI Taxonomy" id="2320868"/>
    <lineage>
        <taxon>Bacteria</taxon>
        <taxon>Bacillati</taxon>
        <taxon>Bacillota</taxon>
        <taxon>Clostridia</taxon>
        <taxon>Eubacteriales</taxon>
        <taxon>Clostridiaceae</taxon>
        <taxon>Clostridium</taxon>
    </lineage>
</organism>
<evidence type="ECO:0000259" key="9">
    <source>
        <dbReference type="SMART" id="SM00363"/>
    </source>
</evidence>
<proteinExistence type="inferred from homology"/>
<dbReference type="SMART" id="SM00363">
    <property type="entry name" value="S4"/>
    <property type="match status" value="1"/>
</dbReference>
<dbReference type="AlphaFoldDB" id="A0A3R5QT07"/>
<dbReference type="PANTHER" id="PTHR11831">
    <property type="entry name" value="30S 40S RIBOSOMAL PROTEIN"/>
    <property type="match status" value="1"/>
</dbReference>
<dbReference type="GO" id="GO:0006412">
    <property type="term" value="P:translation"/>
    <property type="evidence" value="ECO:0007669"/>
    <property type="project" value="UniProtKB-UniRule"/>
</dbReference>
<name>A0A3R5QT07_9CLOT</name>
<evidence type="ECO:0000256" key="1">
    <source>
        <dbReference type="ARBA" id="ARBA00007465"/>
    </source>
</evidence>
<evidence type="ECO:0000256" key="6">
    <source>
        <dbReference type="ARBA" id="ARBA00035254"/>
    </source>
</evidence>
<evidence type="ECO:0000313" key="11">
    <source>
        <dbReference type="EMBL" id="QAA31848.1"/>
    </source>
</evidence>
<dbReference type="CDD" id="cd00165">
    <property type="entry name" value="S4"/>
    <property type="match status" value="1"/>
</dbReference>
<comment type="subunit">
    <text evidence="7">Part of the 30S ribosomal subunit. Contacts protein S5. The interaction surface between S4 and S5 is involved in control of translational fidelity.</text>
</comment>
<reference evidence="11 12" key="1">
    <citation type="submission" date="2018-01" db="EMBL/GenBank/DDBJ databases">
        <title>Genome Sequencing and Assembly of Anaerobacter polyendosporus strain CT4.</title>
        <authorList>
            <person name="Tachaapaikoon C."/>
            <person name="Sutheeworapong S."/>
            <person name="Jenjaroenpun P."/>
            <person name="Wongsurawat T."/>
            <person name="Nookeaw I."/>
            <person name="Cheawchanlertfa P."/>
            <person name="Kosugi A."/>
            <person name="Cheevadhanarak S."/>
            <person name="Ratanakhanokchai K."/>
        </authorList>
    </citation>
    <scope>NUCLEOTIDE SEQUENCE [LARGE SCALE GENOMIC DNA]</scope>
    <source>
        <strain evidence="11 12">CT4</strain>
    </source>
</reference>
<dbReference type="RefSeq" id="WP_128212642.1">
    <property type="nucleotide sequence ID" value="NZ_CP025746.1"/>
</dbReference>
<dbReference type="HAMAP" id="MF_01306_B">
    <property type="entry name" value="Ribosomal_uS4_B"/>
    <property type="match status" value="1"/>
</dbReference>
<dbReference type="EMBL" id="CP025746">
    <property type="protein sequence ID" value="QAA31848.1"/>
    <property type="molecule type" value="Genomic_DNA"/>
</dbReference>
<evidence type="ECO:0000313" key="12">
    <source>
        <dbReference type="Proteomes" id="UP000286268"/>
    </source>
</evidence>
<sequence>MARSMGPRFKVARRLGVNVFNHPKALNRGIKKQKLSEYGEQLLEKQKLKAYYGVLEKQFRRYVFEAMSSKEKSEVVLIQRLEMRLDNMVYRMGFGSTLRQSRQMVSHGHIRVNGQKVDIPSYKLQVGDVISLKENSKKTQMFVDNFTSILPMVNYIEKDLEALSATIKVMPNIEDVPVDVKFPKIIEFYSKN</sequence>
<keyword evidence="2 7" id="KW-0699">rRNA-binding</keyword>
<dbReference type="GO" id="GO:0019843">
    <property type="term" value="F:rRNA binding"/>
    <property type="evidence" value="ECO:0007669"/>
    <property type="project" value="UniProtKB-UniRule"/>
</dbReference>
<dbReference type="InterPro" id="IPR005709">
    <property type="entry name" value="Ribosomal_uS4_bac-type"/>
</dbReference>
<dbReference type="GO" id="GO:0003735">
    <property type="term" value="F:structural constituent of ribosome"/>
    <property type="evidence" value="ECO:0007669"/>
    <property type="project" value="InterPro"/>
</dbReference>
<dbReference type="NCBIfam" id="NF003717">
    <property type="entry name" value="PRK05327.1"/>
    <property type="match status" value="1"/>
</dbReference>
<gene>
    <name evidence="7" type="primary">rpsD</name>
    <name evidence="11" type="ORF">C1I91_09415</name>
</gene>
<dbReference type="InterPro" id="IPR018079">
    <property type="entry name" value="Ribosomal_uS4_CS"/>
</dbReference>
<dbReference type="PROSITE" id="PS00632">
    <property type="entry name" value="RIBOSOMAL_S4"/>
    <property type="match status" value="1"/>
</dbReference>
<evidence type="ECO:0000256" key="2">
    <source>
        <dbReference type="ARBA" id="ARBA00022730"/>
    </source>
</evidence>
<feature type="domain" description="RNA-binding S4" evidence="9">
    <location>
        <begin position="83"/>
        <end position="148"/>
    </location>
</feature>
<dbReference type="GO" id="GO:0042274">
    <property type="term" value="P:ribosomal small subunit biogenesis"/>
    <property type="evidence" value="ECO:0007669"/>
    <property type="project" value="TreeGrafter"/>
</dbReference>
<dbReference type="SUPFAM" id="SSF55174">
    <property type="entry name" value="Alpha-L RNA-binding motif"/>
    <property type="match status" value="1"/>
</dbReference>
<evidence type="ECO:0000259" key="10">
    <source>
        <dbReference type="SMART" id="SM01390"/>
    </source>
</evidence>